<evidence type="ECO:0008006" key="3">
    <source>
        <dbReference type="Google" id="ProtNLM"/>
    </source>
</evidence>
<accession>K6X7L9</accession>
<name>K6X7L9_9ACTN</name>
<dbReference type="AlphaFoldDB" id="K6X7L9"/>
<sequence>METRLRQFGEVETSTLTYDDLGCAIEVLARHVDEIPLYRWLLGEHISDIDLRKWLAEILVRPLLKAGCVLGSRRDGRLVGLLLFQPHDADLSPDGEPPLVPADVTRVATMPGLRERFTELLTSSQLAPPVDDAVSLRLALVLPEERGGRALIGMMREIERFCTAASRPYYAWTGSETLRRYYTEVWGANEFAVEDWNGITMYGLVSDRPPRRRTESGPA</sequence>
<reference evidence="1 2" key="1">
    <citation type="submission" date="2012-08" db="EMBL/GenBank/DDBJ databases">
        <title>Whole genome shotgun sequence of Gordonia namibiensis NBRC 108229.</title>
        <authorList>
            <person name="Isaki-Nakamura S."/>
            <person name="Hosoyama A."/>
            <person name="Tsuchikane K."/>
            <person name="Katsumata H."/>
            <person name="Baba S."/>
            <person name="Yamazaki S."/>
            <person name="Fujita N."/>
        </authorList>
    </citation>
    <scope>NUCLEOTIDE SEQUENCE [LARGE SCALE GENOMIC DNA]</scope>
    <source>
        <strain evidence="1 2">NBRC 108229</strain>
    </source>
</reference>
<comment type="caution">
    <text evidence="1">The sequence shown here is derived from an EMBL/GenBank/DDBJ whole genome shotgun (WGS) entry which is preliminary data.</text>
</comment>
<dbReference type="Proteomes" id="UP000035058">
    <property type="component" value="Unassembled WGS sequence"/>
</dbReference>
<keyword evidence="2" id="KW-1185">Reference proteome</keyword>
<dbReference type="Gene3D" id="3.40.630.30">
    <property type="match status" value="1"/>
</dbReference>
<protein>
    <recommendedName>
        <fullName evidence="3">N-acetyltransferase domain-containing protein</fullName>
    </recommendedName>
</protein>
<dbReference type="EMBL" id="BAHE01000044">
    <property type="protein sequence ID" value="GAC02092.1"/>
    <property type="molecule type" value="Genomic_DNA"/>
</dbReference>
<proteinExistence type="predicted"/>
<dbReference type="RefSeq" id="WP_006868240.1">
    <property type="nucleotide sequence ID" value="NZ_BAHE01000044.1"/>
</dbReference>
<evidence type="ECO:0000313" key="2">
    <source>
        <dbReference type="Proteomes" id="UP000035058"/>
    </source>
</evidence>
<evidence type="ECO:0000313" key="1">
    <source>
        <dbReference type="EMBL" id="GAC02092.1"/>
    </source>
</evidence>
<organism evidence="1 2">
    <name type="scientific">Gordonia namibiensis NBRC 108229</name>
    <dbReference type="NCBI Taxonomy" id="1208314"/>
    <lineage>
        <taxon>Bacteria</taxon>
        <taxon>Bacillati</taxon>
        <taxon>Actinomycetota</taxon>
        <taxon>Actinomycetes</taxon>
        <taxon>Mycobacteriales</taxon>
        <taxon>Gordoniaceae</taxon>
        <taxon>Gordonia</taxon>
    </lineage>
</organism>
<gene>
    <name evidence="1" type="ORF">GONAM_44_00100</name>
</gene>